<sequence>MARSFGRRHSVARRSASVPGWGGARSPNKADTARSRRAPLSSLRLASSGSSGSVKHWPPTAEHHCSAVLDISVADAVHYCSLTFITVAYSSWLTIKSPR</sequence>
<evidence type="ECO:0000256" key="1">
    <source>
        <dbReference type="SAM" id="MobiDB-lite"/>
    </source>
</evidence>
<name>A0AAV0XJM0_9HEMI</name>
<evidence type="ECO:0000313" key="2">
    <source>
        <dbReference type="EMBL" id="CAI6367677.1"/>
    </source>
</evidence>
<proteinExistence type="predicted"/>
<dbReference type="AlphaFoldDB" id="A0AAV0XJM0"/>
<feature type="region of interest" description="Disordered" evidence="1">
    <location>
        <begin position="1"/>
        <end position="58"/>
    </location>
</feature>
<dbReference type="Proteomes" id="UP001160148">
    <property type="component" value="Unassembled WGS sequence"/>
</dbReference>
<feature type="compositionally biased region" description="Basic residues" evidence="1">
    <location>
        <begin position="1"/>
        <end position="12"/>
    </location>
</feature>
<evidence type="ECO:0000313" key="3">
    <source>
        <dbReference type="Proteomes" id="UP001160148"/>
    </source>
</evidence>
<comment type="caution">
    <text evidence="2">The sequence shown here is derived from an EMBL/GenBank/DDBJ whole genome shotgun (WGS) entry which is preliminary data.</text>
</comment>
<organism evidence="2 3">
    <name type="scientific">Macrosiphum euphorbiae</name>
    <name type="common">potato aphid</name>
    <dbReference type="NCBI Taxonomy" id="13131"/>
    <lineage>
        <taxon>Eukaryota</taxon>
        <taxon>Metazoa</taxon>
        <taxon>Ecdysozoa</taxon>
        <taxon>Arthropoda</taxon>
        <taxon>Hexapoda</taxon>
        <taxon>Insecta</taxon>
        <taxon>Pterygota</taxon>
        <taxon>Neoptera</taxon>
        <taxon>Paraneoptera</taxon>
        <taxon>Hemiptera</taxon>
        <taxon>Sternorrhyncha</taxon>
        <taxon>Aphidomorpha</taxon>
        <taxon>Aphidoidea</taxon>
        <taxon>Aphididae</taxon>
        <taxon>Macrosiphini</taxon>
        <taxon>Macrosiphum</taxon>
    </lineage>
</organism>
<accession>A0AAV0XJM0</accession>
<gene>
    <name evidence="2" type="ORF">MEUPH1_LOCUS22127</name>
</gene>
<reference evidence="2 3" key="1">
    <citation type="submission" date="2023-01" db="EMBL/GenBank/DDBJ databases">
        <authorList>
            <person name="Whitehead M."/>
        </authorList>
    </citation>
    <scope>NUCLEOTIDE SEQUENCE [LARGE SCALE GENOMIC DNA]</scope>
</reference>
<feature type="compositionally biased region" description="Low complexity" evidence="1">
    <location>
        <begin position="38"/>
        <end position="53"/>
    </location>
</feature>
<keyword evidence="3" id="KW-1185">Reference proteome</keyword>
<protein>
    <submittedName>
        <fullName evidence="2">Uncharacterized protein</fullName>
    </submittedName>
</protein>
<dbReference type="EMBL" id="CARXXK010000005">
    <property type="protein sequence ID" value="CAI6367677.1"/>
    <property type="molecule type" value="Genomic_DNA"/>
</dbReference>